<name>A0AAV3L1G9_ENTFC</name>
<dbReference type="PANTHER" id="PTHR33841">
    <property type="entry name" value="DNA METHYLTRANSFERASE YEEA-RELATED"/>
    <property type="match status" value="1"/>
</dbReference>
<comment type="catalytic activity">
    <reaction evidence="5">
        <text>a 2'-deoxyadenosine in DNA + S-adenosyl-L-methionine = an N(6)-methyl-2'-deoxyadenosine in DNA + S-adenosyl-L-homocysteine + H(+)</text>
        <dbReference type="Rhea" id="RHEA:15197"/>
        <dbReference type="Rhea" id="RHEA-COMP:12418"/>
        <dbReference type="Rhea" id="RHEA-COMP:12419"/>
        <dbReference type="ChEBI" id="CHEBI:15378"/>
        <dbReference type="ChEBI" id="CHEBI:57856"/>
        <dbReference type="ChEBI" id="CHEBI:59789"/>
        <dbReference type="ChEBI" id="CHEBI:90615"/>
        <dbReference type="ChEBI" id="CHEBI:90616"/>
        <dbReference type="EC" id="2.1.1.72"/>
    </reaction>
</comment>
<evidence type="ECO:0000256" key="3">
    <source>
        <dbReference type="ARBA" id="ARBA00022679"/>
    </source>
</evidence>
<evidence type="ECO:0000313" key="7">
    <source>
        <dbReference type="EMBL" id="ERT49855.1"/>
    </source>
</evidence>
<gene>
    <name evidence="7" type="ORF">O991_02207</name>
</gene>
<protein>
    <recommendedName>
        <fullName evidence="1">site-specific DNA-methyltransferase (adenine-specific)</fullName>
        <ecNumber evidence="1">2.1.1.72</ecNumber>
    </recommendedName>
</protein>
<keyword evidence="3" id="KW-0808">Transferase</keyword>
<dbReference type="EMBL" id="AXOL01000060">
    <property type="protein sequence ID" value="ERT49855.1"/>
    <property type="molecule type" value="Genomic_DNA"/>
</dbReference>
<reference evidence="7 8" key="1">
    <citation type="submission" date="2013-09" db="EMBL/GenBank/DDBJ databases">
        <title>The Genome Sequence of Enterococcus faecium 10/96A.</title>
        <authorList>
            <consortium name="The Broad Institute Genome Sequencing Platform"/>
            <consortium name="The Broad Institute Genome Sequencing Center for Infectious Disease"/>
            <person name="Earl A.M."/>
            <person name="Gilmore M.S."/>
            <person name="Lebreton F."/>
            <person name="Courvalin P."/>
            <person name="Walker B."/>
            <person name="Young S.K."/>
            <person name="Zeng Q."/>
            <person name="Gargeya S."/>
            <person name="Fitzgerald M."/>
            <person name="Haas B."/>
            <person name="Abouelleil A."/>
            <person name="Alvarado L."/>
            <person name="Arachchi H.M."/>
            <person name="Berlin A.M."/>
            <person name="Chapman S.B."/>
            <person name="Dewar J."/>
            <person name="Goldberg J."/>
            <person name="Griggs A."/>
            <person name="Gujja S."/>
            <person name="Hansen M."/>
            <person name="Howarth C."/>
            <person name="Imamovic A."/>
            <person name="Larimer J."/>
            <person name="McCowan C."/>
            <person name="Murphy C."/>
            <person name="Neiman D."/>
            <person name="Pearson M."/>
            <person name="Priest M."/>
            <person name="Roberts A."/>
            <person name="Saif S."/>
            <person name="Shea T."/>
            <person name="Sisk P."/>
            <person name="Sykes S."/>
            <person name="Wortman J."/>
            <person name="Nusbaum C."/>
            <person name="Birren B."/>
        </authorList>
    </citation>
    <scope>NUCLEOTIDE SEQUENCE [LARGE SCALE GENOMIC DNA]</scope>
    <source>
        <strain evidence="7 8">10/96A</strain>
    </source>
</reference>
<dbReference type="Gene3D" id="3.40.50.150">
    <property type="entry name" value="Vaccinia Virus protein VP39"/>
    <property type="match status" value="1"/>
</dbReference>
<dbReference type="EC" id="2.1.1.72" evidence="1"/>
<proteinExistence type="predicted"/>
<dbReference type="PRINTS" id="PR00507">
    <property type="entry name" value="N12N6MTFRASE"/>
</dbReference>
<organism evidence="7 8">
    <name type="scientific">Enterococcus faecium 10/96A</name>
    <dbReference type="NCBI Taxonomy" id="1391465"/>
    <lineage>
        <taxon>Bacteria</taxon>
        <taxon>Bacillati</taxon>
        <taxon>Bacillota</taxon>
        <taxon>Bacilli</taxon>
        <taxon>Lactobacillales</taxon>
        <taxon>Enterococcaceae</taxon>
        <taxon>Enterococcus</taxon>
    </lineage>
</organism>
<comment type="caution">
    <text evidence="7">The sequence shown here is derived from an EMBL/GenBank/DDBJ whole genome shotgun (WGS) entry which is preliminary data.</text>
</comment>
<keyword evidence="2" id="KW-0489">Methyltransferase</keyword>
<sequence length="1210" mass="141935">MDKKAIKNFAVNARRKLIDEVMTKAKRLGIDESKIEDVKKIDSNLQEIEKSGIRIQGKEIAQRNKLIAELKQRASVTSYSEAFQELIEEVAYTWFNRLIAIRFMEVNDYLPDTYRVLSSEISGKIEPDIITDIYDADIFEELSSNEQQQVRTWKTDNSAEAMDKLYQLIFIKICNQLNDYLPELFEEVEDYTELLFTASYIKKDGVIADLLSIPEDDFNVQAGGQVEIIGWLYQYYNSEPHNQVVNIYKGIVKKQDIPAATQLFTTDWVVRYMVDNSLGKYWLDHYPNSELRNKLKYLIPDKYAFEQATSVSNLKPEELKIIDNAMGSGHILVYAFDVLMEIYLTLGYSERDAARAIVEYNLYGLEIDKRAYQLSYFAIMMKGRQYDRLFLKKSLSPNLREFIDSPKVTDEYQERISELNNDKYSERWNEYKELIFDQFENGKELGSIIKLVDKNNQAITKEYLGKVREYISKFNEFTNMDILYGMKEIQEKYLHILDVAEMLVDKYVAVVTNPPYLNKMDKKLKKYVNDNYSDVKKDLFSVFIKLNSQMLIDNGYASFMTPFVWMFISSYEKLRSFLINERNISSLIQMEYSAFEEATVPICTFTIKNSNEQDGSYIKLSDFKGGMEVQKIKTLEAIHQHGECDYFYSTNQDNFKKIPGMPIAYWASDNVITDFAQGKLTNDVADAKQGLATGNNNKFLRYWFEVEFNKIKFDAKTLEDAKKSRKKWFPTTKGGRFRKWYGNNEYVVNWENDGDEIKNYVNENGKLKSRPQNLNYYFKKGITWSTLSSGQVSFRLQNQAIFETKGSVLFSKDITDFEEIFGYVNSKLVNHFLTFISPTLDYHEGPMGKLPFLKVTSERKLKKIREKVDENIDIARKDYNALETSYEFRRNILLSYMFKKDLSEAFNCLSRQLVNQFNTLKSNEEELNDIFINHYSLEKELTKEVQDEYISARLPDKAREIKDFISYSIGCIFGRYSLDEDGLIFAGGEWDPSRYQKFKPDTDNVLLITDDEYFKDSQIDIVNRFIDFVEITFGKETLEENLQFIADTLGGKGTSREIIRRYFVQDFYKDHLKTYSNRPIYWQLDSGKQNGFKALMYLHRYTPDQLGKVRTEYLHELQKAYDNRIELRQQQISTSDNPKERNAMTKEIVKIQKQLKEVREYDEKLGHLALKRIELDLDDGVIVNYDKLQRDPKTGEKFQIFAKGVKEPKK</sequence>
<keyword evidence="4" id="KW-0949">S-adenosyl-L-methionine</keyword>
<dbReference type="GO" id="GO:0006304">
    <property type="term" value="P:DNA modification"/>
    <property type="evidence" value="ECO:0007669"/>
    <property type="project" value="InterPro"/>
</dbReference>
<evidence type="ECO:0000256" key="5">
    <source>
        <dbReference type="ARBA" id="ARBA00047942"/>
    </source>
</evidence>
<evidence type="ECO:0000256" key="1">
    <source>
        <dbReference type="ARBA" id="ARBA00011900"/>
    </source>
</evidence>
<evidence type="ECO:0000259" key="6">
    <source>
        <dbReference type="Pfam" id="PF07669"/>
    </source>
</evidence>
<dbReference type="Proteomes" id="UP000017126">
    <property type="component" value="Unassembled WGS sequence"/>
</dbReference>
<dbReference type="InterPro" id="IPR002052">
    <property type="entry name" value="DNA_methylase_N6_adenine_CS"/>
</dbReference>
<feature type="domain" description="Type II methyltransferase M.TaqI-like" evidence="6">
    <location>
        <begin position="361"/>
        <end position="594"/>
    </location>
</feature>
<dbReference type="RefSeq" id="WP_002321315.1">
    <property type="nucleotide sequence ID" value="NZ_KI518323.1"/>
</dbReference>
<evidence type="ECO:0000313" key="8">
    <source>
        <dbReference type="Proteomes" id="UP000017126"/>
    </source>
</evidence>
<dbReference type="Pfam" id="PF07669">
    <property type="entry name" value="Eco57I"/>
    <property type="match status" value="1"/>
</dbReference>
<dbReference type="NCBIfam" id="NF033452">
    <property type="entry name" value="BREX_1_MTaseX"/>
    <property type="match status" value="1"/>
</dbReference>
<dbReference type="AlphaFoldDB" id="A0AAV3L1G9"/>
<dbReference type="InterPro" id="IPR047939">
    <property type="entry name" value="BREX_1_PglX"/>
</dbReference>
<dbReference type="InterPro" id="IPR029063">
    <property type="entry name" value="SAM-dependent_MTases_sf"/>
</dbReference>
<dbReference type="SUPFAM" id="SSF53335">
    <property type="entry name" value="S-adenosyl-L-methionine-dependent methyltransferases"/>
    <property type="match status" value="1"/>
</dbReference>
<dbReference type="GO" id="GO:0032259">
    <property type="term" value="P:methylation"/>
    <property type="evidence" value="ECO:0007669"/>
    <property type="project" value="UniProtKB-KW"/>
</dbReference>
<dbReference type="GO" id="GO:0003676">
    <property type="term" value="F:nucleic acid binding"/>
    <property type="evidence" value="ECO:0007669"/>
    <property type="project" value="InterPro"/>
</dbReference>
<dbReference type="PROSITE" id="PS00092">
    <property type="entry name" value="N6_MTASE"/>
    <property type="match status" value="1"/>
</dbReference>
<accession>A0AAV3L1G9</accession>
<dbReference type="PANTHER" id="PTHR33841:SF1">
    <property type="entry name" value="DNA METHYLTRANSFERASE A"/>
    <property type="match status" value="1"/>
</dbReference>
<evidence type="ECO:0000256" key="4">
    <source>
        <dbReference type="ARBA" id="ARBA00022691"/>
    </source>
</evidence>
<dbReference type="GO" id="GO:0009007">
    <property type="term" value="F:site-specific DNA-methyltransferase (adenine-specific) activity"/>
    <property type="evidence" value="ECO:0007669"/>
    <property type="project" value="UniProtKB-EC"/>
</dbReference>
<evidence type="ECO:0000256" key="2">
    <source>
        <dbReference type="ARBA" id="ARBA00022603"/>
    </source>
</evidence>
<dbReference type="InterPro" id="IPR050953">
    <property type="entry name" value="N4_N6_ade-DNA_methylase"/>
</dbReference>
<dbReference type="InterPro" id="IPR011639">
    <property type="entry name" value="MethylTrfase_TaqI-like_dom"/>
</dbReference>